<evidence type="ECO:0000259" key="14">
    <source>
        <dbReference type="PROSITE" id="PS51285"/>
    </source>
</evidence>
<evidence type="ECO:0000256" key="3">
    <source>
        <dbReference type="ARBA" id="ARBA00022553"/>
    </source>
</evidence>
<gene>
    <name evidence="15" type="ORF">HPB48_008600</name>
</gene>
<dbReference type="SMART" id="SM00220">
    <property type="entry name" value="S_TKc"/>
    <property type="match status" value="1"/>
</dbReference>
<dbReference type="InterPro" id="IPR017441">
    <property type="entry name" value="Protein_kinase_ATP_BS"/>
</dbReference>
<evidence type="ECO:0000256" key="2">
    <source>
        <dbReference type="ARBA" id="ARBA00022527"/>
    </source>
</evidence>
<evidence type="ECO:0000256" key="9">
    <source>
        <dbReference type="ARBA" id="ARBA00048679"/>
    </source>
</evidence>
<dbReference type="Pfam" id="PF00069">
    <property type="entry name" value="Pkinase"/>
    <property type="match status" value="1"/>
</dbReference>
<dbReference type="SUPFAM" id="SSF56112">
    <property type="entry name" value="Protein kinase-like (PK-like)"/>
    <property type="match status" value="1"/>
</dbReference>
<evidence type="ECO:0000256" key="11">
    <source>
        <dbReference type="SAM" id="Coils"/>
    </source>
</evidence>
<dbReference type="GO" id="GO:0005524">
    <property type="term" value="F:ATP binding"/>
    <property type="evidence" value="ECO:0007669"/>
    <property type="project" value="UniProtKB-UniRule"/>
</dbReference>
<evidence type="ECO:0000256" key="10">
    <source>
        <dbReference type="PROSITE-ProRule" id="PRU10141"/>
    </source>
</evidence>
<evidence type="ECO:0000256" key="6">
    <source>
        <dbReference type="ARBA" id="ARBA00022777"/>
    </source>
</evidence>
<dbReference type="VEuPathDB" id="VectorBase:HLOH_061084"/>
<dbReference type="PROSITE" id="PS00107">
    <property type="entry name" value="PROTEIN_KINASE_ATP"/>
    <property type="match status" value="1"/>
</dbReference>
<comment type="catalytic activity">
    <reaction evidence="8">
        <text>L-threonyl-[protein] + ATP = O-phospho-L-threonyl-[protein] + ADP + H(+)</text>
        <dbReference type="Rhea" id="RHEA:46608"/>
        <dbReference type="Rhea" id="RHEA-COMP:11060"/>
        <dbReference type="Rhea" id="RHEA-COMP:11605"/>
        <dbReference type="ChEBI" id="CHEBI:15378"/>
        <dbReference type="ChEBI" id="CHEBI:30013"/>
        <dbReference type="ChEBI" id="CHEBI:30616"/>
        <dbReference type="ChEBI" id="CHEBI:61977"/>
        <dbReference type="ChEBI" id="CHEBI:456216"/>
        <dbReference type="EC" id="2.7.11.1"/>
    </reaction>
</comment>
<feature type="coiled-coil region" evidence="11">
    <location>
        <begin position="849"/>
        <end position="876"/>
    </location>
</feature>
<feature type="coiled-coil region" evidence="11">
    <location>
        <begin position="1074"/>
        <end position="1150"/>
    </location>
</feature>
<dbReference type="GO" id="GO:0005737">
    <property type="term" value="C:cytoplasm"/>
    <property type="evidence" value="ECO:0007669"/>
    <property type="project" value="TreeGrafter"/>
</dbReference>
<accession>A0A9J6GRP2</accession>
<dbReference type="PROSITE" id="PS00108">
    <property type="entry name" value="PROTEIN_KINASE_ST"/>
    <property type="match status" value="1"/>
</dbReference>
<feature type="compositionally biased region" description="Gly residues" evidence="12">
    <location>
        <begin position="1224"/>
        <end position="1235"/>
    </location>
</feature>
<feature type="domain" description="AGC-kinase C-terminal" evidence="14">
    <location>
        <begin position="353"/>
        <end position="424"/>
    </location>
</feature>
<comment type="catalytic activity">
    <reaction evidence="9">
        <text>L-seryl-[protein] + ATP = O-phospho-L-seryl-[protein] + ADP + H(+)</text>
        <dbReference type="Rhea" id="RHEA:17989"/>
        <dbReference type="Rhea" id="RHEA-COMP:9863"/>
        <dbReference type="Rhea" id="RHEA-COMP:11604"/>
        <dbReference type="ChEBI" id="CHEBI:15378"/>
        <dbReference type="ChEBI" id="CHEBI:29999"/>
        <dbReference type="ChEBI" id="CHEBI:30616"/>
        <dbReference type="ChEBI" id="CHEBI:83421"/>
        <dbReference type="ChEBI" id="CHEBI:456216"/>
        <dbReference type="EC" id="2.7.11.1"/>
    </reaction>
</comment>
<organism evidence="15 16">
    <name type="scientific">Haemaphysalis longicornis</name>
    <name type="common">Bush tick</name>
    <dbReference type="NCBI Taxonomy" id="44386"/>
    <lineage>
        <taxon>Eukaryota</taxon>
        <taxon>Metazoa</taxon>
        <taxon>Ecdysozoa</taxon>
        <taxon>Arthropoda</taxon>
        <taxon>Chelicerata</taxon>
        <taxon>Arachnida</taxon>
        <taxon>Acari</taxon>
        <taxon>Parasitiformes</taxon>
        <taxon>Ixodida</taxon>
        <taxon>Ixodoidea</taxon>
        <taxon>Ixodidae</taxon>
        <taxon>Haemaphysalinae</taxon>
        <taxon>Haemaphysalis</taxon>
    </lineage>
</organism>
<dbReference type="PANTHER" id="PTHR22988">
    <property type="entry name" value="MYOTONIC DYSTROPHY S/T KINASE-RELATED"/>
    <property type="match status" value="1"/>
</dbReference>
<keyword evidence="5 10" id="KW-0547">Nucleotide-binding</keyword>
<dbReference type="EC" id="2.7.11.1" evidence="1"/>
<dbReference type="InterPro" id="IPR000961">
    <property type="entry name" value="AGC-kinase_C"/>
</dbReference>
<dbReference type="Gene3D" id="1.10.510.10">
    <property type="entry name" value="Transferase(Phosphotransferase) domain 1"/>
    <property type="match status" value="1"/>
</dbReference>
<dbReference type="GO" id="GO:0031032">
    <property type="term" value="P:actomyosin structure organization"/>
    <property type="evidence" value="ECO:0007669"/>
    <property type="project" value="TreeGrafter"/>
</dbReference>
<dbReference type="GO" id="GO:0005856">
    <property type="term" value="C:cytoskeleton"/>
    <property type="evidence" value="ECO:0007669"/>
    <property type="project" value="TreeGrafter"/>
</dbReference>
<dbReference type="PROSITE" id="PS51285">
    <property type="entry name" value="AGC_KINASE_CTER"/>
    <property type="match status" value="1"/>
</dbReference>
<dbReference type="OrthoDB" id="6489876at2759"/>
<keyword evidence="7 10" id="KW-0067">ATP-binding</keyword>
<dbReference type="SMART" id="SM00133">
    <property type="entry name" value="S_TK_X"/>
    <property type="match status" value="1"/>
</dbReference>
<keyword evidence="16" id="KW-1185">Reference proteome</keyword>
<feature type="domain" description="Protein kinase" evidence="13">
    <location>
        <begin position="49"/>
        <end position="352"/>
    </location>
</feature>
<dbReference type="FunFam" id="1.10.510.10:FF:000024">
    <property type="entry name" value="Probable serine/threonine-protein kinase cot-1"/>
    <property type="match status" value="1"/>
</dbReference>
<evidence type="ECO:0000313" key="15">
    <source>
        <dbReference type="EMBL" id="KAH9377392.1"/>
    </source>
</evidence>
<feature type="region of interest" description="Disordered" evidence="12">
    <location>
        <begin position="465"/>
        <end position="494"/>
    </location>
</feature>
<keyword evidence="11" id="KW-0175">Coiled coil</keyword>
<dbReference type="EMBL" id="JABSTR010000008">
    <property type="protein sequence ID" value="KAH9377392.1"/>
    <property type="molecule type" value="Genomic_DNA"/>
</dbReference>
<evidence type="ECO:0000259" key="13">
    <source>
        <dbReference type="PROSITE" id="PS50011"/>
    </source>
</evidence>
<evidence type="ECO:0000256" key="4">
    <source>
        <dbReference type="ARBA" id="ARBA00022679"/>
    </source>
</evidence>
<evidence type="ECO:0000256" key="5">
    <source>
        <dbReference type="ARBA" id="ARBA00022741"/>
    </source>
</evidence>
<dbReference type="InterPro" id="IPR050839">
    <property type="entry name" value="Rho-assoc_Ser/Thr_Kinase"/>
</dbReference>
<reference evidence="15 16" key="1">
    <citation type="journal article" date="2020" name="Cell">
        <title>Large-Scale Comparative Analyses of Tick Genomes Elucidate Their Genetic Diversity and Vector Capacities.</title>
        <authorList>
            <consortium name="Tick Genome and Microbiome Consortium (TIGMIC)"/>
            <person name="Jia N."/>
            <person name="Wang J."/>
            <person name="Shi W."/>
            <person name="Du L."/>
            <person name="Sun Y."/>
            <person name="Zhan W."/>
            <person name="Jiang J.F."/>
            <person name="Wang Q."/>
            <person name="Zhang B."/>
            <person name="Ji P."/>
            <person name="Bell-Sakyi L."/>
            <person name="Cui X.M."/>
            <person name="Yuan T.T."/>
            <person name="Jiang B.G."/>
            <person name="Yang W.F."/>
            <person name="Lam T.T."/>
            <person name="Chang Q.C."/>
            <person name="Ding S.J."/>
            <person name="Wang X.J."/>
            <person name="Zhu J.G."/>
            <person name="Ruan X.D."/>
            <person name="Zhao L."/>
            <person name="Wei J.T."/>
            <person name="Ye R.Z."/>
            <person name="Que T.C."/>
            <person name="Du C.H."/>
            <person name="Zhou Y.H."/>
            <person name="Cheng J.X."/>
            <person name="Dai P.F."/>
            <person name="Guo W.B."/>
            <person name="Han X.H."/>
            <person name="Huang E.J."/>
            <person name="Li L.F."/>
            <person name="Wei W."/>
            <person name="Gao Y.C."/>
            <person name="Liu J.Z."/>
            <person name="Shao H.Z."/>
            <person name="Wang X."/>
            <person name="Wang C.C."/>
            <person name="Yang T.C."/>
            <person name="Huo Q.B."/>
            <person name="Li W."/>
            <person name="Chen H.Y."/>
            <person name="Chen S.E."/>
            <person name="Zhou L.G."/>
            <person name="Ni X.B."/>
            <person name="Tian J.H."/>
            <person name="Sheng Y."/>
            <person name="Liu T."/>
            <person name="Pan Y.S."/>
            <person name="Xia L.Y."/>
            <person name="Li J."/>
            <person name="Zhao F."/>
            <person name="Cao W.C."/>
        </authorList>
    </citation>
    <scope>NUCLEOTIDE SEQUENCE [LARGE SCALE GENOMIC DNA]</scope>
    <source>
        <strain evidence="15">HaeL-2018</strain>
    </source>
</reference>
<evidence type="ECO:0000256" key="7">
    <source>
        <dbReference type="ARBA" id="ARBA00022840"/>
    </source>
</evidence>
<dbReference type="InterPro" id="IPR011009">
    <property type="entry name" value="Kinase-like_dom_sf"/>
</dbReference>
<dbReference type="InterPro" id="IPR008271">
    <property type="entry name" value="Ser/Thr_kinase_AS"/>
</dbReference>
<keyword evidence="3" id="KW-0597">Phosphoprotein</keyword>
<dbReference type="PANTHER" id="PTHR22988:SF71">
    <property type="entry name" value="CITRON RHO-INTERACTING KINASE"/>
    <property type="match status" value="1"/>
</dbReference>
<comment type="caution">
    <text evidence="15">The sequence shown here is derived from an EMBL/GenBank/DDBJ whole genome shotgun (WGS) entry which is preliminary data.</text>
</comment>
<feature type="coiled-coil region" evidence="11">
    <location>
        <begin position="954"/>
        <end position="992"/>
    </location>
</feature>
<keyword evidence="6" id="KW-0418">Kinase</keyword>
<evidence type="ECO:0000313" key="16">
    <source>
        <dbReference type="Proteomes" id="UP000821853"/>
    </source>
</evidence>
<feature type="coiled-coil region" evidence="11">
    <location>
        <begin position="767"/>
        <end position="794"/>
    </location>
</feature>
<feature type="region of interest" description="Disordered" evidence="12">
    <location>
        <begin position="593"/>
        <end position="621"/>
    </location>
</feature>
<feature type="binding site" evidence="10">
    <location>
        <position position="78"/>
    </location>
    <ligand>
        <name>ATP</name>
        <dbReference type="ChEBI" id="CHEBI:30616"/>
    </ligand>
</feature>
<feature type="compositionally biased region" description="Acidic residues" evidence="12">
    <location>
        <begin position="608"/>
        <end position="618"/>
    </location>
</feature>
<dbReference type="Gene3D" id="3.30.200.20">
    <property type="entry name" value="Phosphorylase Kinase, domain 1"/>
    <property type="match status" value="1"/>
</dbReference>
<sequence>MPLRGATVAEVLPKGTSRLMCRPLSFPPLVPDRGIVQELRQLRVSIADFEVKAVIGRGHFGDIHMVKEKATGDIYAMKILRKDDTLSQREVAFFEEERDILARAGQSGPWLTRLQYAFQDSAHLYLVMELLPGGDLFGLLDRSGGLLPEGDARFYLAELTLAVHALHSLGYVHRDVKPDNVLIDRTGHIKLADFGSAAKLADKKSVSASSLQLRREEHARLKCHVGKLTCSCPILFGQLSNRLPVGTPHYVAPEVLSAMGGGGLAACATAQGSTGCDWWSLGVLAYEMLYGQNPFADDRVLVTYNKIMNFQESLVYPDDSNVSATAVKMLRGLLAPADKRFSYEDMCRHEFFAPIDLHNIRQTVPPFVPNLSGEEDTSNFYEFEHEPARPRNPALRDQKKGFEGTNLPFIGFTHTQNANSAALESLFHLQVLLLHPLPLPSSPVFPGCRTVSFLEAGSSPLREPLLSSGASLRRRSQRQEQLLSEVTQREEGLRQEARECRTRLEQAQAQLATLEASLAAAEAREAQMRSDNQNLNMLVDLERKNRLVSEEKAVQLLNAIKRKYRRQDELLRSGYFVASPRKTTPRPFVVDVGVEGEANGGGGRGREEEEEREEEGDEASVQSELQLLHRQKAHLEEELANERALCAGYKEQLNSVLSEGVQCMEAMQKKHTADRVSIDEVRKEVSEAVCKQRQAEEALSACRSECAQHQTTVCGLEKEVAFLRGQVSASMDRAAPGREQPAVVTANGTAAASSATCQQCAVSMAELKRAAEEKAKLHREVAELKSQHQRLVESWEAQRRRDSLLQREANGLHSVVARLEGVVSTVEATCADSGSPHHHQPPPEQVQELESLRQRTSALEEANAHYLENIEKLNLRCHRGGVPGLLSPTSRSGASSSLEAEHKALLESSSALEAQLARTRDFLSTSRTRCGELQALLRKKEEELGSCQLEGRMAQREVKRLEESERLAREQRDRLQEEMAKLQAQAEELRAAGAAARGLPGPRPEGGHHGQDHLRAWLPVRQLQFSRFALEATSTKDLEAKCVSKADECRELTVKCKLEAQREAEVRSKVVSSSKELEELLRHERDKNAKLLKSIDVLKVTCNELDKQATDFEVQLNSAEKKNEELESERATHKEAVEKLNKKIFELKESLLLEKTARKRLEEEVGERAQGEREADAALDSLQSHLRERESLVRELGDQVAELRRPAGLPRGGRQGLAAQGGRLPAGGGRHQGGGGWATTLGGALLVLTREEWDESSACFTPGYLESLVVDAPPHVTALVR</sequence>
<feature type="region of interest" description="Disordered" evidence="12">
    <location>
        <begin position="1203"/>
        <end position="1235"/>
    </location>
</feature>
<evidence type="ECO:0000256" key="1">
    <source>
        <dbReference type="ARBA" id="ARBA00012513"/>
    </source>
</evidence>
<dbReference type="Proteomes" id="UP000821853">
    <property type="component" value="Unassembled WGS sequence"/>
</dbReference>
<protein>
    <recommendedName>
        <fullName evidence="1">non-specific serine/threonine protein kinase</fullName>
        <ecNumber evidence="1">2.7.11.1</ecNumber>
    </recommendedName>
</protein>
<keyword evidence="4" id="KW-0808">Transferase</keyword>
<keyword evidence="2" id="KW-0723">Serine/threonine-protein kinase</keyword>
<dbReference type="PROSITE" id="PS50011">
    <property type="entry name" value="PROTEIN_KINASE_DOM"/>
    <property type="match status" value="1"/>
</dbReference>
<dbReference type="GO" id="GO:0004674">
    <property type="term" value="F:protein serine/threonine kinase activity"/>
    <property type="evidence" value="ECO:0007669"/>
    <property type="project" value="UniProtKB-KW"/>
</dbReference>
<name>A0A9J6GRP2_HAELO</name>
<dbReference type="OMA" id="DIHMVKE"/>
<evidence type="ECO:0000256" key="12">
    <source>
        <dbReference type="SAM" id="MobiDB-lite"/>
    </source>
</evidence>
<proteinExistence type="predicted"/>
<dbReference type="InterPro" id="IPR000719">
    <property type="entry name" value="Prot_kinase_dom"/>
</dbReference>
<evidence type="ECO:0000256" key="8">
    <source>
        <dbReference type="ARBA" id="ARBA00047899"/>
    </source>
</evidence>